<evidence type="ECO:0000256" key="8">
    <source>
        <dbReference type="ARBA" id="ARBA00022759"/>
    </source>
</evidence>
<evidence type="ECO:0000256" key="4">
    <source>
        <dbReference type="ARBA" id="ARBA00012477"/>
    </source>
</evidence>
<evidence type="ECO:0000313" key="13">
    <source>
        <dbReference type="EMBL" id="RKO90367.1"/>
    </source>
</evidence>
<dbReference type="InterPro" id="IPR001279">
    <property type="entry name" value="Metallo-B-lactamas"/>
</dbReference>
<keyword evidence="14" id="KW-1185">Reference proteome</keyword>
<dbReference type="Proteomes" id="UP000269721">
    <property type="component" value="Unassembled WGS sequence"/>
</dbReference>
<dbReference type="EC" id="3.1.26.11" evidence="4"/>
<evidence type="ECO:0000256" key="9">
    <source>
        <dbReference type="ARBA" id="ARBA00022801"/>
    </source>
</evidence>
<feature type="domain" description="Metallo-beta-lactamase" evidence="11">
    <location>
        <begin position="518"/>
        <end position="720"/>
    </location>
</feature>
<comment type="catalytic activity">
    <reaction evidence="1">
        <text>Endonucleolytic cleavage of RNA, removing extra 3' nucleotides from tRNA precursor, generating 3' termini of tRNAs. A 3'-hydroxy group is left at the tRNA terminus and a 5'-phosphoryl group is left at the trailer molecule.</text>
        <dbReference type="EC" id="3.1.26.11"/>
    </reaction>
</comment>
<evidence type="ECO:0000256" key="5">
    <source>
        <dbReference type="ARBA" id="ARBA00022694"/>
    </source>
</evidence>
<comment type="similarity">
    <text evidence="3">Belongs to the RNase Z family.</text>
</comment>
<organism evidence="13 14">
    <name type="scientific">Blyttiomyces helicus</name>
    <dbReference type="NCBI Taxonomy" id="388810"/>
    <lineage>
        <taxon>Eukaryota</taxon>
        <taxon>Fungi</taxon>
        <taxon>Fungi incertae sedis</taxon>
        <taxon>Chytridiomycota</taxon>
        <taxon>Chytridiomycota incertae sedis</taxon>
        <taxon>Chytridiomycetes</taxon>
        <taxon>Chytridiomycetes incertae sedis</taxon>
        <taxon>Blyttiomyces</taxon>
    </lineage>
</organism>
<gene>
    <name evidence="13" type="ORF">BDK51DRAFT_15118</name>
</gene>
<evidence type="ECO:0000256" key="1">
    <source>
        <dbReference type="ARBA" id="ARBA00000402"/>
    </source>
</evidence>
<keyword evidence="7" id="KW-0479">Metal-binding</keyword>
<comment type="cofactor">
    <cofactor evidence="2">
        <name>Zn(2+)</name>
        <dbReference type="ChEBI" id="CHEBI:29105"/>
    </cofactor>
</comment>
<dbReference type="GO" id="GO:0042781">
    <property type="term" value="F:3'-tRNA processing endoribonuclease activity"/>
    <property type="evidence" value="ECO:0007669"/>
    <property type="project" value="UniProtKB-EC"/>
</dbReference>
<dbReference type="InterPro" id="IPR036866">
    <property type="entry name" value="RibonucZ/Hydroxyglut_hydro"/>
</dbReference>
<dbReference type="GO" id="GO:1990180">
    <property type="term" value="P:mitochondrial tRNA 3'-end processing"/>
    <property type="evidence" value="ECO:0007669"/>
    <property type="project" value="TreeGrafter"/>
</dbReference>
<proteinExistence type="inferred from homology"/>
<dbReference type="PANTHER" id="PTHR12553">
    <property type="entry name" value="ZINC PHOSPHODIESTERASE ELAC PROTEIN 2"/>
    <property type="match status" value="1"/>
</dbReference>
<dbReference type="SUPFAM" id="SSF56281">
    <property type="entry name" value="Metallo-hydrolase/oxidoreductase"/>
    <property type="match status" value="2"/>
</dbReference>
<dbReference type="GO" id="GO:0005739">
    <property type="term" value="C:mitochondrion"/>
    <property type="evidence" value="ECO:0007669"/>
    <property type="project" value="TreeGrafter"/>
</dbReference>
<dbReference type="AlphaFoldDB" id="A0A4V1IRK4"/>
<dbReference type="Pfam" id="PF12706">
    <property type="entry name" value="Lactamase_B_2"/>
    <property type="match status" value="1"/>
</dbReference>
<dbReference type="CDD" id="cd07718">
    <property type="entry name" value="RNaseZ_ELAC1_ELAC2-C-term-like_MBL-fold"/>
    <property type="match status" value="1"/>
</dbReference>
<evidence type="ECO:0000259" key="11">
    <source>
        <dbReference type="Pfam" id="PF12706"/>
    </source>
</evidence>
<dbReference type="OrthoDB" id="527344at2759"/>
<sequence length="766" mass="85164">MKSYLQILGTETGDTTPSILASFDSGRYLFNVGEGTQRYCIENKLRLSKLTNVFLTRVEWDCCGGVPGMLLSLADAGNRSITIHGGKNLTHFMASTRHFVFRMSSIVTANEFNDASPTYKDDNLDVQAVSILPSEIFHDAELAPAPYQSMAPPPPPQQFPRSEEASQFKRLVISQMFNSGSKLSIRVGLGGGAGWDGKREDRTRDFNNPMPPVPDTNRPPVAVTYICQGPAVRGKFSPDKAAALGVSAGTDFGLLYNGQEVMGGPNRDVLVYPPMVMTPERPGSIFIIVDCPSRKYVGPLCSNEKFVPHYAEHTNNPPSVMIHILGDDVLDDPLYRAWMKKFGDATQHVIVSKKHCAKPIIFQGSAISQHRLSILDPQLFRVPFYSNKITIPGYDDDPIKDYQADLPSKLIVGSSLVMFQMEPTPELDFTEQRAPFDHEDEFGKVLFNLRMLSNFSTDCRRVQSVFQSHDMIREAKLAAEKTPGWDVQVTTLGTGAALPSRYRNVSSTLIYSSTSGSILLDAGEGTYGQMYRRFHGCIDVGLEEVLMSIGLIFVSHMHADHHIGMFTVLLERQKKGSKPKPLCIIGPPQYWTWMREFAEIEDIGIESIEFAQAQAILVRNHLVRARMGIKELVAVQVEHCPYAYALSIEHNTGWKIVYSGDCRPNLDLIRAGSHANLLIHEATFEDDLQGEAIDKRHSTCSEAVIVAQRMSAEHVLLTHFSQRYPRIPKINSPGSNVGIAFDGMTVGLLQLPRLGSFLRPLKLLYP</sequence>
<keyword evidence="9" id="KW-0378">Hydrolase</keyword>
<dbReference type="Gene3D" id="3.60.15.10">
    <property type="entry name" value="Ribonuclease Z/Hydroxyacylglutathione hydrolase-like"/>
    <property type="match status" value="2"/>
</dbReference>
<dbReference type="Pfam" id="PF13691">
    <property type="entry name" value="Lactamase_B_4"/>
    <property type="match status" value="1"/>
</dbReference>
<keyword evidence="10" id="KW-0862">Zinc</keyword>
<dbReference type="GO" id="GO:0046872">
    <property type="term" value="F:metal ion binding"/>
    <property type="evidence" value="ECO:0007669"/>
    <property type="project" value="UniProtKB-KW"/>
</dbReference>
<feature type="domain" description="tRNase Z endonuclease" evidence="12">
    <location>
        <begin position="6"/>
        <end position="65"/>
    </location>
</feature>
<evidence type="ECO:0000256" key="6">
    <source>
        <dbReference type="ARBA" id="ARBA00022722"/>
    </source>
</evidence>
<protein>
    <recommendedName>
        <fullName evidence="4">ribonuclease Z</fullName>
        <ecNumber evidence="4">3.1.26.11</ecNumber>
    </recommendedName>
</protein>
<accession>A0A4V1IRK4</accession>
<feature type="non-terminal residue" evidence="13">
    <location>
        <position position="766"/>
    </location>
</feature>
<dbReference type="EMBL" id="KZ995592">
    <property type="protein sequence ID" value="RKO90367.1"/>
    <property type="molecule type" value="Genomic_DNA"/>
</dbReference>
<evidence type="ECO:0000256" key="2">
    <source>
        <dbReference type="ARBA" id="ARBA00001947"/>
    </source>
</evidence>
<evidence type="ECO:0000256" key="10">
    <source>
        <dbReference type="ARBA" id="ARBA00022833"/>
    </source>
</evidence>
<reference evidence="14" key="1">
    <citation type="journal article" date="2018" name="Nat. Microbiol.">
        <title>Leveraging single-cell genomics to expand the fungal tree of life.</title>
        <authorList>
            <person name="Ahrendt S.R."/>
            <person name="Quandt C.A."/>
            <person name="Ciobanu D."/>
            <person name="Clum A."/>
            <person name="Salamov A."/>
            <person name="Andreopoulos B."/>
            <person name="Cheng J.F."/>
            <person name="Woyke T."/>
            <person name="Pelin A."/>
            <person name="Henrissat B."/>
            <person name="Reynolds N.K."/>
            <person name="Benny G.L."/>
            <person name="Smith M.E."/>
            <person name="James T.Y."/>
            <person name="Grigoriev I.V."/>
        </authorList>
    </citation>
    <scope>NUCLEOTIDE SEQUENCE [LARGE SCALE GENOMIC DNA]</scope>
</reference>
<keyword evidence="6" id="KW-0540">Nuclease</keyword>
<evidence type="ECO:0000313" key="14">
    <source>
        <dbReference type="Proteomes" id="UP000269721"/>
    </source>
</evidence>
<keyword evidence="8" id="KW-0255">Endonuclease</keyword>
<name>A0A4V1IRK4_9FUNG</name>
<dbReference type="InterPro" id="IPR047151">
    <property type="entry name" value="RNZ2-like"/>
</dbReference>
<dbReference type="InterPro" id="IPR027794">
    <property type="entry name" value="tRNase_Z_dom"/>
</dbReference>
<evidence type="ECO:0000259" key="12">
    <source>
        <dbReference type="Pfam" id="PF13691"/>
    </source>
</evidence>
<evidence type="ECO:0000256" key="7">
    <source>
        <dbReference type="ARBA" id="ARBA00022723"/>
    </source>
</evidence>
<evidence type="ECO:0000256" key="3">
    <source>
        <dbReference type="ARBA" id="ARBA00007823"/>
    </source>
</evidence>
<dbReference type="PANTHER" id="PTHR12553:SF49">
    <property type="entry name" value="ZINC PHOSPHODIESTERASE ELAC PROTEIN 2"/>
    <property type="match status" value="1"/>
</dbReference>
<keyword evidence="5" id="KW-0819">tRNA processing</keyword>